<evidence type="ECO:0000313" key="7">
    <source>
        <dbReference type="EMBL" id="KAK0436859.1"/>
    </source>
</evidence>
<organism evidence="7 8">
    <name type="scientific">Armillaria borealis</name>
    <dbReference type="NCBI Taxonomy" id="47425"/>
    <lineage>
        <taxon>Eukaryota</taxon>
        <taxon>Fungi</taxon>
        <taxon>Dikarya</taxon>
        <taxon>Basidiomycota</taxon>
        <taxon>Agaricomycotina</taxon>
        <taxon>Agaricomycetes</taxon>
        <taxon>Agaricomycetidae</taxon>
        <taxon>Agaricales</taxon>
        <taxon>Marasmiineae</taxon>
        <taxon>Physalacriaceae</taxon>
        <taxon>Armillaria</taxon>
    </lineage>
</organism>
<dbReference type="GO" id="GO:0033768">
    <property type="term" value="C:SUMO-targeted ubiquitin ligase complex"/>
    <property type="evidence" value="ECO:0007669"/>
    <property type="project" value="TreeGrafter"/>
</dbReference>
<dbReference type="InterPro" id="IPR001841">
    <property type="entry name" value="Znf_RING"/>
</dbReference>
<keyword evidence="8" id="KW-1185">Reference proteome</keyword>
<proteinExistence type="predicted"/>
<keyword evidence="5" id="KW-0472">Membrane</keyword>
<dbReference type="Gene3D" id="3.30.40.10">
    <property type="entry name" value="Zinc/RING finger domain, C3HC4 (zinc finger)"/>
    <property type="match status" value="1"/>
</dbReference>
<gene>
    <name evidence="7" type="ORF">EV421DRAFT_1829656</name>
</gene>
<keyword evidence="3" id="KW-0862">Zinc</keyword>
<dbReference type="AlphaFoldDB" id="A0AA39J724"/>
<evidence type="ECO:0000256" key="5">
    <source>
        <dbReference type="SAM" id="Phobius"/>
    </source>
</evidence>
<evidence type="ECO:0000256" key="1">
    <source>
        <dbReference type="ARBA" id="ARBA00022723"/>
    </source>
</evidence>
<dbReference type="PANTHER" id="PTHR47094">
    <property type="entry name" value="ELFLESS, ISOFORM B"/>
    <property type="match status" value="1"/>
</dbReference>
<dbReference type="GO" id="GO:0032183">
    <property type="term" value="F:SUMO binding"/>
    <property type="evidence" value="ECO:0007669"/>
    <property type="project" value="TreeGrafter"/>
</dbReference>
<dbReference type="PANTHER" id="PTHR47094:SF1">
    <property type="entry name" value="RING-TYPE E3 UBIQUITIN TRANSFERASE"/>
    <property type="match status" value="1"/>
</dbReference>
<feature type="transmembrane region" description="Helical" evidence="5">
    <location>
        <begin position="184"/>
        <end position="208"/>
    </location>
</feature>
<reference evidence="7" key="1">
    <citation type="submission" date="2023-06" db="EMBL/GenBank/DDBJ databases">
        <authorList>
            <consortium name="Lawrence Berkeley National Laboratory"/>
            <person name="Ahrendt S."/>
            <person name="Sahu N."/>
            <person name="Indic B."/>
            <person name="Wong-Bajracharya J."/>
            <person name="Merenyi Z."/>
            <person name="Ke H.-M."/>
            <person name="Monk M."/>
            <person name="Kocsube S."/>
            <person name="Drula E."/>
            <person name="Lipzen A."/>
            <person name="Balint B."/>
            <person name="Henrissat B."/>
            <person name="Andreopoulos B."/>
            <person name="Martin F.M."/>
            <person name="Harder C.B."/>
            <person name="Rigling D."/>
            <person name="Ford K.L."/>
            <person name="Foster G.D."/>
            <person name="Pangilinan J."/>
            <person name="Papanicolaou A."/>
            <person name="Barry K."/>
            <person name="LaButti K."/>
            <person name="Viragh M."/>
            <person name="Koriabine M."/>
            <person name="Yan M."/>
            <person name="Riley R."/>
            <person name="Champramary S."/>
            <person name="Plett K.L."/>
            <person name="Tsai I.J."/>
            <person name="Slot J."/>
            <person name="Sipos G."/>
            <person name="Plett J."/>
            <person name="Nagy L.G."/>
            <person name="Grigoriev I.V."/>
        </authorList>
    </citation>
    <scope>NUCLEOTIDE SEQUENCE</scope>
    <source>
        <strain evidence="7">FPL87.14</strain>
    </source>
</reference>
<dbReference type="PROSITE" id="PS50089">
    <property type="entry name" value="ZF_RING_2"/>
    <property type="match status" value="1"/>
</dbReference>
<dbReference type="SMART" id="SM00184">
    <property type="entry name" value="RING"/>
    <property type="match status" value="1"/>
</dbReference>
<evidence type="ECO:0000259" key="6">
    <source>
        <dbReference type="PROSITE" id="PS50089"/>
    </source>
</evidence>
<evidence type="ECO:0000313" key="8">
    <source>
        <dbReference type="Proteomes" id="UP001175226"/>
    </source>
</evidence>
<dbReference type="InterPro" id="IPR017907">
    <property type="entry name" value="Znf_RING_CS"/>
</dbReference>
<name>A0AA39J724_9AGAR</name>
<keyword evidence="5" id="KW-0812">Transmembrane</keyword>
<feature type="domain" description="RING-type" evidence="6">
    <location>
        <begin position="5"/>
        <end position="49"/>
    </location>
</feature>
<comment type="caution">
    <text evidence="7">The sequence shown here is derived from an EMBL/GenBank/DDBJ whole genome shotgun (WGS) entry which is preliminary data.</text>
</comment>
<sequence>MVQSCVICLSSPYNNPVSTPCGHIFCQACISEYILACSNGLSSSCPTCRAKFPIGTPDLKHLPRSFHPFIFPGIRRVFLDTSPDPEIRILNPESKATKTNKAKNFVTPLLKWCTPKDKYKKLKKAFDGKLSLVTSGVKHRRFGSARNLDNNHHSASGCHDLKDHPLPLSTAHFRDIQTPVEEVIWIHMPSFLSFLLLCILLALCCYAIGL</sequence>
<dbReference type="InterPro" id="IPR013083">
    <property type="entry name" value="Znf_RING/FYVE/PHD"/>
</dbReference>
<evidence type="ECO:0000256" key="4">
    <source>
        <dbReference type="PROSITE-ProRule" id="PRU00175"/>
    </source>
</evidence>
<keyword evidence="5" id="KW-1133">Transmembrane helix</keyword>
<dbReference type="EMBL" id="JAUEPT010000052">
    <property type="protein sequence ID" value="KAK0436859.1"/>
    <property type="molecule type" value="Genomic_DNA"/>
</dbReference>
<dbReference type="GO" id="GO:0008270">
    <property type="term" value="F:zinc ion binding"/>
    <property type="evidence" value="ECO:0007669"/>
    <property type="project" value="UniProtKB-KW"/>
</dbReference>
<dbReference type="Pfam" id="PF13639">
    <property type="entry name" value="zf-RING_2"/>
    <property type="match status" value="1"/>
</dbReference>
<dbReference type="PROSITE" id="PS00518">
    <property type="entry name" value="ZF_RING_1"/>
    <property type="match status" value="1"/>
</dbReference>
<dbReference type="GO" id="GO:0061630">
    <property type="term" value="F:ubiquitin protein ligase activity"/>
    <property type="evidence" value="ECO:0007669"/>
    <property type="project" value="InterPro"/>
</dbReference>
<evidence type="ECO:0000256" key="3">
    <source>
        <dbReference type="ARBA" id="ARBA00022833"/>
    </source>
</evidence>
<dbReference type="SUPFAM" id="SSF57850">
    <property type="entry name" value="RING/U-box"/>
    <property type="match status" value="1"/>
</dbReference>
<accession>A0AA39J724</accession>
<dbReference type="GO" id="GO:0140082">
    <property type="term" value="F:SUMO-ubiquitin ligase activity"/>
    <property type="evidence" value="ECO:0007669"/>
    <property type="project" value="TreeGrafter"/>
</dbReference>
<dbReference type="Proteomes" id="UP001175226">
    <property type="component" value="Unassembled WGS sequence"/>
</dbReference>
<evidence type="ECO:0000256" key="2">
    <source>
        <dbReference type="ARBA" id="ARBA00022771"/>
    </source>
</evidence>
<dbReference type="GO" id="GO:0006511">
    <property type="term" value="P:ubiquitin-dependent protein catabolic process"/>
    <property type="evidence" value="ECO:0007669"/>
    <property type="project" value="TreeGrafter"/>
</dbReference>
<dbReference type="InterPro" id="IPR049627">
    <property type="entry name" value="SLX8"/>
</dbReference>
<keyword evidence="2 4" id="KW-0863">Zinc-finger</keyword>
<keyword evidence="1" id="KW-0479">Metal-binding</keyword>
<protein>
    <recommendedName>
        <fullName evidence="6">RING-type domain-containing protein</fullName>
    </recommendedName>
</protein>